<evidence type="ECO:0000256" key="2">
    <source>
        <dbReference type="ARBA" id="ARBA00022723"/>
    </source>
</evidence>
<accession>A0A1G7PJQ3</accession>
<evidence type="ECO:0000313" key="7">
    <source>
        <dbReference type="Proteomes" id="UP000182427"/>
    </source>
</evidence>
<dbReference type="AlphaFoldDB" id="A0A1G7PJQ3"/>
<keyword evidence="3" id="KW-0378">Hydrolase</keyword>
<proteinExistence type="inferred from homology"/>
<dbReference type="GO" id="GO:0004065">
    <property type="term" value="F:arylsulfatase activity"/>
    <property type="evidence" value="ECO:0007669"/>
    <property type="project" value="TreeGrafter"/>
</dbReference>
<evidence type="ECO:0000256" key="3">
    <source>
        <dbReference type="ARBA" id="ARBA00022801"/>
    </source>
</evidence>
<name>A0A1G7PJQ3_9BACT</name>
<dbReference type="InterPro" id="IPR017850">
    <property type="entry name" value="Alkaline_phosphatase_core_sf"/>
</dbReference>
<protein>
    <submittedName>
        <fullName evidence="6">Choline-sulfatase</fullName>
    </submittedName>
</protein>
<sequence length="533" mass="60821">MDRRTFLSLSGATLLHGPLAEGEAQQSATTLPVKPYRPSSKVNIVMLMADQHRWDCMGAYGNKAIRTPNMDRIALEGVVFENAYSSTPSCTPARSALMTGRSPWGHGMLGYGTIATNPYTTEKAAAMAKAGYYTTSVGKNHYYPITNPHGYHHLVSDEHCSYWFHKGEGKHAQSAEPRCDYESWFWSQMPDKDPHATGLGWNDRSSKPFAYPEEMHATHWTGETAVRFVQQYERDEPFFLKVSFIRPHSPYDPPERFFRMYERDLPKAAVGDWAKKYEPHASERDDLWHGKFSDAEIHNSRQGYYAGVSFVDEQIGRILRVLEQRGMLDNTMIVYFSDHGDMLGDHNMWRKSYAYESSAHIPMLVRPAKSQQLQIAGKRMSQVVEIRDLLPTFLDAAGVAIPEDVEGKSLLGLLRGKTEWREYLDLEHAITYDPSNHWTALTDGRWKYIFHCYDGTEQLFHLAEDRAELHDLSAEAAHAETLAMWRARMVKHLEVRGPHWVQDGKPAIRKGNDLYSPNFPGYSKEIPLLSWAG</sequence>
<evidence type="ECO:0000256" key="1">
    <source>
        <dbReference type="ARBA" id="ARBA00008779"/>
    </source>
</evidence>
<dbReference type="GO" id="GO:0046872">
    <property type="term" value="F:metal ion binding"/>
    <property type="evidence" value="ECO:0007669"/>
    <property type="project" value="UniProtKB-KW"/>
</dbReference>
<organism evidence="6 7">
    <name type="scientific">Terriglobus roseus</name>
    <dbReference type="NCBI Taxonomy" id="392734"/>
    <lineage>
        <taxon>Bacteria</taxon>
        <taxon>Pseudomonadati</taxon>
        <taxon>Acidobacteriota</taxon>
        <taxon>Terriglobia</taxon>
        <taxon>Terriglobales</taxon>
        <taxon>Acidobacteriaceae</taxon>
        <taxon>Terriglobus</taxon>
    </lineage>
</organism>
<dbReference type="PANTHER" id="PTHR42693">
    <property type="entry name" value="ARYLSULFATASE FAMILY MEMBER"/>
    <property type="match status" value="1"/>
</dbReference>
<evidence type="ECO:0000256" key="4">
    <source>
        <dbReference type="ARBA" id="ARBA00022837"/>
    </source>
</evidence>
<feature type="domain" description="Sulfatase N-terminal" evidence="5">
    <location>
        <begin position="43"/>
        <end position="399"/>
    </location>
</feature>
<dbReference type="EMBL" id="LT629690">
    <property type="protein sequence ID" value="SDF85889.1"/>
    <property type="molecule type" value="Genomic_DNA"/>
</dbReference>
<reference evidence="6 7" key="1">
    <citation type="submission" date="2016-10" db="EMBL/GenBank/DDBJ databases">
        <authorList>
            <person name="de Groot N.N."/>
        </authorList>
    </citation>
    <scope>NUCLEOTIDE SEQUENCE [LARGE SCALE GENOMIC DNA]</scope>
    <source>
        <strain evidence="6 7">GAS232</strain>
    </source>
</reference>
<evidence type="ECO:0000259" key="5">
    <source>
        <dbReference type="Pfam" id="PF00884"/>
    </source>
</evidence>
<comment type="similarity">
    <text evidence="1">Belongs to the sulfatase family.</text>
</comment>
<keyword evidence="2" id="KW-0479">Metal-binding</keyword>
<dbReference type="Gene3D" id="3.40.720.10">
    <property type="entry name" value="Alkaline Phosphatase, subunit A"/>
    <property type="match status" value="1"/>
</dbReference>
<keyword evidence="7" id="KW-1185">Reference proteome</keyword>
<dbReference type="RefSeq" id="WP_083346295.1">
    <property type="nucleotide sequence ID" value="NZ_LT629690.1"/>
</dbReference>
<gene>
    <name evidence="6" type="ORF">SAMN05444167_3516</name>
</gene>
<keyword evidence="4" id="KW-0106">Calcium</keyword>
<dbReference type="NCBIfam" id="NF010322">
    <property type="entry name" value="PRK13759.1"/>
    <property type="match status" value="1"/>
</dbReference>
<dbReference type="InterPro" id="IPR024607">
    <property type="entry name" value="Sulfatase_CS"/>
</dbReference>
<dbReference type="PANTHER" id="PTHR42693:SF53">
    <property type="entry name" value="ENDO-4-O-SULFATASE"/>
    <property type="match status" value="1"/>
</dbReference>
<dbReference type="PROSITE" id="PS00523">
    <property type="entry name" value="SULFATASE_1"/>
    <property type="match status" value="1"/>
</dbReference>
<evidence type="ECO:0000313" key="6">
    <source>
        <dbReference type="EMBL" id="SDF85889.1"/>
    </source>
</evidence>
<dbReference type="SUPFAM" id="SSF53649">
    <property type="entry name" value="Alkaline phosphatase-like"/>
    <property type="match status" value="1"/>
</dbReference>
<dbReference type="InterPro" id="IPR000917">
    <property type="entry name" value="Sulfatase_N"/>
</dbReference>
<dbReference type="InterPro" id="IPR050738">
    <property type="entry name" value="Sulfatase"/>
</dbReference>
<dbReference type="Pfam" id="PF00884">
    <property type="entry name" value="Sulfatase"/>
    <property type="match status" value="1"/>
</dbReference>
<dbReference type="OrthoDB" id="9762324at2"/>
<dbReference type="Proteomes" id="UP000182427">
    <property type="component" value="Chromosome I"/>
</dbReference>